<evidence type="ECO:0000313" key="1">
    <source>
        <dbReference type="EMBL" id="OZI38012.1"/>
    </source>
</evidence>
<dbReference type="Proteomes" id="UP000216020">
    <property type="component" value="Unassembled WGS sequence"/>
</dbReference>
<evidence type="ECO:0000313" key="2">
    <source>
        <dbReference type="Proteomes" id="UP000216020"/>
    </source>
</evidence>
<gene>
    <name evidence="1" type="ORF">CAL29_06555</name>
</gene>
<keyword evidence="2" id="KW-1185">Reference proteome</keyword>
<dbReference type="Gene3D" id="1.10.286.50">
    <property type="match status" value="1"/>
</dbReference>
<dbReference type="Pfam" id="PF00702">
    <property type="entry name" value="Hydrolase"/>
    <property type="match status" value="1"/>
</dbReference>
<dbReference type="RefSeq" id="WP_256977228.1">
    <property type="nucleotide sequence ID" value="NZ_NEVM01000001.1"/>
</dbReference>
<dbReference type="InterPro" id="IPR036412">
    <property type="entry name" value="HAD-like_sf"/>
</dbReference>
<sequence>MTPMNPVPDRVFLLDVDNTLFDNDRLQADLRRHLTDTLGPDGNQHYWQRYEDLRGRLGYADYLGAVQALRQPGRNDLLLPGISRFLLEYPFADAVFEGALEAIGNLSRWGRPVILSDGDAVYQPHKIRAAGLAAAVDERVFIYVHKQQMLSQIERAQPARHYVMVDDKLALLTAVKQAWGARVTTILVRQGHYGRDAATNARYPPPDLALEHIGTLARWQPAQAAGGSP</sequence>
<evidence type="ECO:0008006" key="3">
    <source>
        <dbReference type="Google" id="ProtNLM"/>
    </source>
</evidence>
<dbReference type="InterPro" id="IPR023214">
    <property type="entry name" value="HAD_sf"/>
</dbReference>
<protein>
    <recommendedName>
        <fullName evidence="3">Haloacid dehalogenase</fullName>
    </recommendedName>
</protein>
<proteinExistence type="predicted"/>
<dbReference type="SUPFAM" id="SSF56784">
    <property type="entry name" value="HAD-like"/>
    <property type="match status" value="1"/>
</dbReference>
<dbReference type="AlphaFoldDB" id="A0A261SM47"/>
<comment type="caution">
    <text evidence="1">The sequence shown here is derived from an EMBL/GenBank/DDBJ whole genome shotgun (WGS) entry which is preliminary data.</text>
</comment>
<name>A0A261SM47_9BORD</name>
<accession>A0A261SM47</accession>
<organism evidence="1 2">
    <name type="scientific">Bordetella genomosp. 10</name>
    <dbReference type="NCBI Taxonomy" id="1416804"/>
    <lineage>
        <taxon>Bacteria</taxon>
        <taxon>Pseudomonadati</taxon>
        <taxon>Pseudomonadota</taxon>
        <taxon>Betaproteobacteria</taxon>
        <taxon>Burkholderiales</taxon>
        <taxon>Alcaligenaceae</taxon>
        <taxon>Bordetella</taxon>
    </lineage>
</organism>
<dbReference type="EMBL" id="NEVM01000001">
    <property type="protein sequence ID" value="OZI38012.1"/>
    <property type="molecule type" value="Genomic_DNA"/>
</dbReference>
<dbReference type="Gene3D" id="3.40.50.1000">
    <property type="entry name" value="HAD superfamily/HAD-like"/>
    <property type="match status" value="1"/>
</dbReference>
<reference evidence="2" key="1">
    <citation type="submission" date="2017-05" db="EMBL/GenBank/DDBJ databases">
        <title>Complete and WGS of Bordetella genogroups.</title>
        <authorList>
            <person name="Spilker T."/>
            <person name="Lipuma J."/>
        </authorList>
    </citation>
    <scope>NUCLEOTIDE SEQUENCE [LARGE SCALE GENOMIC DNA]</scope>
    <source>
        <strain evidence="2">AU16122</strain>
    </source>
</reference>